<dbReference type="Pfam" id="PF00535">
    <property type="entry name" value="Glycos_transf_2"/>
    <property type="match status" value="1"/>
</dbReference>
<keyword evidence="6" id="KW-1185">Reference proteome</keyword>
<gene>
    <name evidence="5" type="ORF">ACFQ1S_24200</name>
</gene>
<sequence>MIDVVVPAHNEAALIRGCLWSVLSSGLDVRVVVVADGCTDSTVAEASLPGVRVVEIPKSGKAAALNAATPCLRGCSVVYLDADTVLLPGTLRAMAVELDSPSPRFVGPAPVVVR</sequence>
<feature type="non-terminal residue" evidence="5">
    <location>
        <position position="114"/>
    </location>
</feature>
<dbReference type="PANTHER" id="PTHR43630">
    <property type="entry name" value="POLY-BETA-1,6-N-ACETYL-D-GLUCOSAMINE SYNTHASE"/>
    <property type="match status" value="1"/>
</dbReference>
<evidence type="ECO:0000256" key="1">
    <source>
        <dbReference type="ARBA" id="ARBA00006739"/>
    </source>
</evidence>
<dbReference type="EC" id="2.4.-.-" evidence="5"/>
<evidence type="ECO:0000313" key="5">
    <source>
        <dbReference type="EMBL" id="MFD1048410.1"/>
    </source>
</evidence>
<protein>
    <submittedName>
        <fullName evidence="5">Glycosyltransferase</fullName>
        <ecNumber evidence="5">2.4.-.-</ecNumber>
    </submittedName>
</protein>
<dbReference type="Proteomes" id="UP001597045">
    <property type="component" value="Unassembled WGS sequence"/>
</dbReference>
<feature type="domain" description="Glycosyltransferase 2-like" evidence="4">
    <location>
        <begin position="4"/>
        <end position="110"/>
    </location>
</feature>
<accession>A0ABW3MFI2</accession>
<evidence type="ECO:0000256" key="3">
    <source>
        <dbReference type="ARBA" id="ARBA00022679"/>
    </source>
</evidence>
<dbReference type="Gene3D" id="3.90.550.10">
    <property type="entry name" value="Spore Coat Polysaccharide Biosynthesis Protein SpsA, Chain A"/>
    <property type="match status" value="1"/>
</dbReference>
<comment type="similarity">
    <text evidence="1">Belongs to the glycosyltransferase 2 family.</text>
</comment>
<evidence type="ECO:0000256" key="2">
    <source>
        <dbReference type="ARBA" id="ARBA00022676"/>
    </source>
</evidence>
<comment type="caution">
    <text evidence="5">The sequence shown here is derived from an EMBL/GenBank/DDBJ whole genome shotgun (WGS) entry which is preliminary data.</text>
</comment>
<proteinExistence type="inferred from homology"/>
<keyword evidence="3 5" id="KW-0808">Transferase</keyword>
<keyword evidence="2 5" id="KW-0328">Glycosyltransferase</keyword>
<evidence type="ECO:0000259" key="4">
    <source>
        <dbReference type="Pfam" id="PF00535"/>
    </source>
</evidence>
<reference evidence="6" key="1">
    <citation type="journal article" date="2019" name="Int. J. Syst. Evol. Microbiol.">
        <title>The Global Catalogue of Microorganisms (GCM) 10K type strain sequencing project: providing services to taxonomists for standard genome sequencing and annotation.</title>
        <authorList>
            <consortium name="The Broad Institute Genomics Platform"/>
            <consortium name="The Broad Institute Genome Sequencing Center for Infectious Disease"/>
            <person name="Wu L."/>
            <person name="Ma J."/>
        </authorList>
    </citation>
    <scope>NUCLEOTIDE SEQUENCE [LARGE SCALE GENOMIC DNA]</scope>
    <source>
        <strain evidence="6">JCM 31486</strain>
    </source>
</reference>
<evidence type="ECO:0000313" key="6">
    <source>
        <dbReference type="Proteomes" id="UP001597045"/>
    </source>
</evidence>
<name>A0ABW3MFI2_9PSEU</name>
<dbReference type="InterPro" id="IPR029044">
    <property type="entry name" value="Nucleotide-diphossugar_trans"/>
</dbReference>
<dbReference type="PANTHER" id="PTHR43630:SF1">
    <property type="entry name" value="POLY-BETA-1,6-N-ACETYL-D-GLUCOSAMINE SYNTHASE"/>
    <property type="match status" value="1"/>
</dbReference>
<dbReference type="SUPFAM" id="SSF53448">
    <property type="entry name" value="Nucleotide-diphospho-sugar transferases"/>
    <property type="match status" value="1"/>
</dbReference>
<dbReference type="GO" id="GO:0016757">
    <property type="term" value="F:glycosyltransferase activity"/>
    <property type="evidence" value="ECO:0007669"/>
    <property type="project" value="UniProtKB-KW"/>
</dbReference>
<organism evidence="5 6">
    <name type="scientific">Kibdelosporangium lantanae</name>
    <dbReference type="NCBI Taxonomy" id="1497396"/>
    <lineage>
        <taxon>Bacteria</taxon>
        <taxon>Bacillati</taxon>
        <taxon>Actinomycetota</taxon>
        <taxon>Actinomycetes</taxon>
        <taxon>Pseudonocardiales</taxon>
        <taxon>Pseudonocardiaceae</taxon>
        <taxon>Kibdelosporangium</taxon>
    </lineage>
</organism>
<dbReference type="EMBL" id="JBHTIS010001579">
    <property type="protein sequence ID" value="MFD1048410.1"/>
    <property type="molecule type" value="Genomic_DNA"/>
</dbReference>
<dbReference type="InterPro" id="IPR001173">
    <property type="entry name" value="Glyco_trans_2-like"/>
</dbReference>